<sequence>MGKRSWSAFVVVVGMLFVLASAAFAPAGTTDAPLLVGGLVVAAAGAAFMVRAPRRLRAGSRSGRSA</sequence>
<dbReference type="Proteomes" id="UP001055025">
    <property type="component" value="Unassembled WGS sequence"/>
</dbReference>
<protein>
    <recommendedName>
        <fullName evidence="5">Secreted protein with PEP-CTERM sorting signal</fullName>
    </recommendedName>
</protein>
<keyword evidence="1" id="KW-0812">Transmembrane</keyword>
<reference evidence="3" key="1">
    <citation type="journal article" date="2022" name="Int. J. Syst. Evol. Microbiol.">
        <title>Granulimonas faecalis gen. nov., sp. nov., and Leptogranulimonas caecicola gen. nov., sp. nov., novel lactate-producing Atopobiaceae bacteria isolated from mouse intestines, and an emended description of the family Atopobiaceae.</title>
        <authorList>
            <person name="Morinaga K."/>
            <person name="Kusada H."/>
            <person name="Sakamoto S."/>
            <person name="Murakami T."/>
            <person name="Toyoda A."/>
            <person name="Mori H."/>
            <person name="Meng X.Y."/>
            <person name="Takashino M."/>
            <person name="Murotomi K."/>
            <person name="Tamaki H."/>
        </authorList>
    </citation>
    <scope>NUCLEOTIDE SEQUENCE</scope>
    <source>
        <strain evidence="3">OPF53</strain>
    </source>
</reference>
<dbReference type="EMBL" id="BQKC01000001">
    <property type="protein sequence ID" value="GJM55097.1"/>
    <property type="molecule type" value="Genomic_DNA"/>
</dbReference>
<name>A0AAV5B1S5_9ACTN</name>
<evidence type="ECO:0000256" key="1">
    <source>
        <dbReference type="SAM" id="Phobius"/>
    </source>
</evidence>
<evidence type="ECO:0000256" key="2">
    <source>
        <dbReference type="SAM" id="SignalP"/>
    </source>
</evidence>
<keyword evidence="2" id="KW-0732">Signal</keyword>
<dbReference type="RefSeq" id="WP_204406452.1">
    <property type="nucleotide sequence ID" value="NZ_BQKC01000001.1"/>
</dbReference>
<gene>
    <name evidence="3" type="ORF">ATOP_07520</name>
</gene>
<evidence type="ECO:0000313" key="3">
    <source>
        <dbReference type="EMBL" id="GJM55097.1"/>
    </source>
</evidence>
<dbReference type="AlphaFoldDB" id="A0AAV5B1S5"/>
<organism evidence="3 4">
    <name type="scientific">Granulimonas faecalis</name>
    <dbReference type="NCBI Taxonomy" id="2894155"/>
    <lineage>
        <taxon>Bacteria</taxon>
        <taxon>Bacillati</taxon>
        <taxon>Actinomycetota</taxon>
        <taxon>Coriobacteriia</taxon>
        <taxon>Coriobacteriales</taxon>
        <taxon>Kribbibacteriaceae</taxon>
        <taxon>Granulimonas</taxon>
    </lineage>
</organism>
<keyword evidence="1" id="KW-0472">Membrane</keyword>
<comment type="caution">
    <text evidence="3">The sequence shown here is derived from an EMBL/GenBank/DDBJ whole genome shotgun (WGS) entry which is preliminary data.</text>
</comment>
<feature type="chain" id="PRO_5043820148" description="Secreted protein with PEP-CTERM sorting signal" evidence="2">
    <location>
        <begin position="26"/>
        <end position="66"/>
    </location>
</feature>
<proteinExistence type="predicted"/>
<feature type="transmembrane region" description="Helical" evidence="1">
    <location>
        <begin position="32"/>
        <end position="52"/>
    </location>
</feature>
<keyword evidence="4" id="KW-1185">Reference proteome</keyword>
<evidence type="ECO:0008006" key="5">
    <source>
        <dbReference type="Google" id="ProtNLM"/>
    </source>
</evidence>
<feature type="signal peptide" evidence="2">
    <location>
        <begin position="1"/>
        <end position="25"/>
    </location>
</feature>
<keyword evidence="1" id="KW-1133">Transmembrane helix</keyword>
<accession>A0AAV5B1S5</accession>
<evidence type="ECO:0000313" key="4">
    <source>
        <dbReference type="Proteomes" id="UP001055025"/>
    </source>
</evidence>